<evidence type="ECO:0000313" key="1">
    <source>
        <dbReference type="EMBL" id="ANB62041.1"/>
    </source>
</evidence>
<name>A0A160F6Y8_9BACL</name>
<dbReference type="Proteomes" id="UP000076865">
    <property type="component" value="Chromosome"/>
</dbReference>
<dbReference type="KEGG" id="aamy:GFC30_2499"/>
<dbReference type="Pfam" id="PF14097">
    <property type="entry name" value="SpoVAE"/>
    <property type="match status" value="1"/>
</dbReference>
<evidence type="ECO:0000313" key="2">
    <source>
        <dbReference type="Proteomes" id="UP000076865"/>
    </source>
</evidence>
<proteinExistence type="predicted"/>
<accession>A0A160F6Y8</accession>
<dbReference type="OrthoDB" id="1679631at2"/>
<protein>
    <submittedName>
        <fullName evidence="1">Stage V sporulation AE1 family protein</fullName>
    </submittedName>
</protein>
<gene>
    <name evidence="1" type="ORF">GFC30_2499</name>
</gene>
<organism evidence="1 2">
    <name type="scientific">Anoxybacteroides amylolyticum</name>
    <dbReference type="NCBI Taxonomy" id="294699"/>
    <lineage>
        <taxon>Bacteria</taxon>
        <taxon>Bacillati</taxon>
        <taxon>Bacillota</taxon>
        <taxon>Bacilli</taxon>
        <taxon>Bacillales</taxon>
        <taxon>Anoxybacillaceae</taxon>
        <taxon>Anoxybacteroides</taxon>
    </lineage>
</organism>
<dbReference type="PATRIC" id="fig|294699.3.peg.2570"/>
<reference evidence="1 2" key="1">
    <citation type="journal article" date="2006" name="Syst. Appl. Microbiol.">
        <title>Anoxybacillus amylolyticus sp. nov., a thermophilic amylase producing bacterium isolated from Mount Rittmann (Antarctica).</title>
        <authorList>
            <person name="Poli A."/>
            <person name="Esposito E."/>
            <person name="Lama L."/>
            <person name="Orlando P."/>
            <person name="Nicolaus G."/>
            <person name="de Appolonia F."/>
            <person name="Gambacorta A."/>
            <person name="Nicolaus B."/>
        </authorList>
    </citation>
    <scope>NUCLEOTIDE SEQUENCE [LARGE SCALE GENOMIC DNA]</scope>
    <source>
        <strain evidence="1 2">DSM 15939</strain>
    </source>
</reference>
<dbReference type="AlphaFoldDB" id="A0A160F6Y8"/>
<dbReference type="InterPro" id="IPR025914">
    <property type="entry name" value="SpoVAE"/>
</dbReference>
<keyword evidence="2" id="KW-1185">Reference proteome</keyword>
<sequence>MMKKRRVIIVTDGDEFAWRTIEHVAKEVGGRCISRSRGNPSVLTGKELVRLILQTPYDPVFVMFDDCGAIGEGAGEQALKYVATHKQIEVIGAIAVASNTHQHEWTKVDVSIDRDGYLTEYGVDKEGIRELDVGRINGDTVYCLEQLNIPIIVGIGDIGKMGYRDHIKYGSPITKKAVELILERSGVCDDDRKKSADF</sequence>
<dbReference type="EMBL" id="CP015438">
    <property type="protein sequence ID" value="ANB62041.1"/>
    <property type="molecule type" value="Genomic_DNA"/>
</dbReference>